<dbReference type="Proteomes" id="UP000509478">
    <property type="component" value="Chromosome"/>
</dbReference>
<dbReference type="AlphaFoldDB" id="A0A7D5M516"/>
<reference evidence="1 2" key="1">
    <citation type="submission" date="2018-02" db="EMBL/GenBank/DDBJ databases">
        <title>Complete genome of Nitrosopumilus ureaphilus PS0.</title>
        <authorList>
            <person name="Qin W."/>
            <person name="Zheng Y."/>
            <person name="Stahl D.A."/>
        </authorList>
    </citation>
    <scope>NUCLEOTIDE SEQUENCE [LARGE SCALE GENOMIC DNA]</scope>
    <source>
        <strain evidence="1 2">PS0</strain>
    </source>
</reference>
<evidence type="ECO:0000313" key="1">
    <source>
        <dbReference type="EMBL" id="QLH07474.1"/>
    </source>
</evidence>
<accession>A0A7D5M516</accession>
<organism evidence="1 2">
    <name type="scientific">Nitrosopumilus ureiphilus</name>
    <dbReference type="NCBI Taxonomy" id="1470067"/>
    <lineage>
        <taxon>Archaea</taxon>
        <taxon>Nitrososphaerota</taxon>
        <taxon>Nitrososphaeria</taxon>
        <taxon>Nitrosopumilales</taxon>
        <taxon>Nitrosopumilaceae</taxon>
        <taxon>Nitrosopumilus</taxon>
    </lineage>
</organism>
<dbReference type="GeneID" id="56068571"/>
<protein>
    <submittedName>
        <fullName evidence="1">Uncharacterized protein</fullName>
    </submittedName>
</protein>
<keyword evidence="2" id="KW-1185">Reference proteome</keyword>
<dbReference type="KEGG" id="nue:C5F50_10625"/>
<dbReference type="RefSeq" id="WP_179371354.1">
    <property type="nucleotide sequence ID" value="NZ_CP026995.1"/>
</dbReference>
<evidence type="ECO:0000313" key="2">
    <source>
        <dbReference type="Proteomes" id="UP000509478"/>
    </source>
</evidence>
<gene>
    <name evidence="1" type="ORF">C5F50_10625</name>
</gene>
<name>A0A7D5M516_9ARCH</name>
<dbReference type="EMBL" id="CP026995">
    <property type="protein sequence ID" value="QLH07474.1"/>
    <property type="molecule type" value="Genomic_DNA"/>
</dbReference>
<proteinExistence type="predicted"/>
<sequence length="236" mass="27351">MPSSEIKIKNLQEICLAVGEIKQQLVEELPHFGHHGLFVQNDEITTGLMNNKNEIKINLLTGQLLYFENEVGSFIDLKKDNVLEKLQSISSSKNVKISAESLNNVTEQELSSYHDFAKKASQILELFRMNLRDNFTLIHLWPHHFDFSLEWFTGNNDEQIGTGISPVDEQYSKPYLYMNPWPFEEKIIKESLPIGTWHTDGWKGIKVEWDELVQLTPKDAAEKLTELFFIARKSFH</sequence>